<evidence type="ECO:0000256" key="5">
    <source>
        <dbReference type="ARBA" id="ARBA00030406"/>
    </source>
</evidence>
<evidence type="ECO:0000259" key="9">
    <source>
        <dbReference type="Pfam" id="PF00248"/>
    </source>
</evidence>
<organism evidence="10">
    <name type="scientific">Scylla olivacea</name>
    <name type="common">Orange mud crab</name>
    <name type="synonym">Cancer olivacea</name>
    <dbReference type="NCBI Taxonomy" id="85551"/>
    <lineage>
        <taxon>Eukaryota</taxon>
        <taxon>Metazoa</taxon>
        <taxon>Ecdysozoa</taxon>
        <taxon>Arthropoda</taxon>
        <taxon>Crustacea</taxon>
        <taxon>Multicrustacea</taxon>
        <taxon>Malacostraca</taxon>
        <taxon>Eumalacostraca</taxon>
        <taxon>Eucarida</taxon>
        <taxon>Decapoda</taxon>
        <taxon>Pleocyemata</taxon>
        <taxon>Brachyura</taxon>
        <taxon>Eubrachyura</taxon>
        <taxon>Portunoidea</taxon>
        <taxon>Portunidae</taxon>
        <taxon>Portuninae</taxon>
        <taxon>Scylla</taxon>
    </lineage>
</organism>
<accession>A0A0P4WPA9</accession>
<dbReference type="GO" id="GO:0017109">
    <property type="term" value="C:glutamate-cysteine ligase complex"/>
    <property type="evidence" value="ECO:0007669"/>
    <property type="project" value="TreeGrafter"/>
</dbReference>
<evidence type="ECO:0000256" key="8">
    <source>
        <dbReference type="ARBA" id="ARBA00032926"/>
    </source>
</evidence>
<dbReference type="InterPro" id="IPR023210">
    <property type="entry name" value="NADP_OxRdtase_dom"/>
</dbReference>
<dbReference type="InterPro" id="IPR036812">
    <property type="entry name" value="NAD(P)_OxRdtase_dom_sf"/>
</dbReference>
<dbReference type="InterPro" id="IPR032963">
    <property type="entry name" value="Gclm"/>
</dbReference>
<evidence type="ECO:0000256" key="2">
    <source>
        <dbReference type="ARBA" id="ARBA00008612"/>
    </source>
</evidence>
<dbReference type="SUPFAM" id="SSF51430">
    <property type="entry name" value="NAD(P)-linked oxidoreductase"/>
    <property type="match status" value="1"/>
</dbReference>
<dbReference type="AlphaFoldDB" id="A0A0P4WPA9"/>
<dbReference type="Gene3D" id="3.20.20.100">
    <property type="entry name" value="NADP-dependent oxidoreductase domain"/>
    <property type="match status" value="1"/>
</dbReference>
<reference evidence="10" key="1">
    <citation type="submission" date="2015-09" db="EMBL/GenBank/DDBJ databases">
        <title>Scylla olivacea transcriptome.</title>
        <authorList>
            <person name="Ikhwanuddin M."/>
        </authorList>
    </citation>
    <scope>NUCLEOTIDE SEQUENCE</scope>
</reference>
<dbReference type="EMBL" id="GDRN01074261">
    <property type="protein sequence ID" value="JAI63273.1"/>
    <property type="molecule type" value="Transcribed_RNA"/>
</dbReference>
<evidence type="ECO:0000256" key="1">
    <source>
        <dbReference type="ARBA" id="ARBA00005006"/>
    </source>
</evidence>
<comment type="subunit">
    <text evidence="3">Heterodimer of a catalytic heavy chain and a regulatory light chain.</text>
</comment>
<evidence type="ECO:0000256" key="3">
    <source>
        <dbReference type="ARBA" id="ARBA00011532"/>
    </source>
</evidence>
<dbReference type="PANTHER" id="PTHR13295">
    <property type="entry name" value="GLUTAMATE CYSTEINE LIGASE REGULATORY SUBUNIT"/>
    <property type="match status" value="1"/>
</dbReference>
<feature type="domain" description="NADP-dependent oxidoreductase" evidence="9">
    <location>
        <begin position="95"/>
        <end position="204"/>
    </location>
</feature>
<dbReference type="GO" id="GO:0006750">
    <property type="term" value="P:glutathione biosynthetic process"/>
    <property type="evidence" value="ECO:0007669"/>
    <property type="project" value="UniProtKB-UniPathway"/>
</dbReference>
<dbReference type="UniPathway" id="UPA00142">
    <property type="reaction ID" value="UER00209"/>
</dbReference>
<dbReference type="PANTHER" id="PTHR13295:SF4">
    <property type="entry name" value="GLUTAMATE--CYSTEINE LIGASE REGULATORY SUBUNIT"/>
    <property type="match status" value="1"/>
</dbReference>
<keyword evidence="4" id="KW-0317">Glutathione biosynthesis</keyword>
<dbReference type="GO" id="GO:0030234">
    <property type="term" value="F:enzyme regulator activity"/>
    <property type="evidence" value="ECO:0007669"/>
    <property type="project" value="TreeGrafter"/>
</dbReference>
<evidence type="ECO:0000256" key="6">
    <source>
        <dbReference type="ARBA" id="ARBA00031154"/>
    </source>
</evidence>
<evidence type="ECO:0000313" key="10">
    <source>
        <dbReference type="EMBL" id="JAI63273.1"/>
    </source>
</evidence>
<dbReference type="GO" id="GO:0035226">
    <property type="term" value="F:glutamate-cysteine ligase catalytic subunit binding"/>
    <property type="evidence" value="ECO:0007669"/>
    <property type="project" value="InterPro"/>
</dbReference>
<proteinExistence type="inferred from homology"/>
<dbReference type="Pfam" id="PF00248">
    <property type="entry name" value="Aldo_ket_red"/>
    <property type="match status" value="1"/>
</dbReference>
<evidence type="ECO:0000256" key="4">
    <source>
        <dbReference type="ARBA" id="ARBA00022684"/>
    </source>
</evidence>
<protein>
    <recommendedName>
        <fullName evidence="7">GCS light chain</fullName>
    </recommendedName>
    <alternativeName>
        <fullName evidence="5">Gamma-ECS regulatory subunit</fullName>
    </alternativeName>
    <alternativeName>
        <fullName evidence="8">Gamma-glutamylcysteine synthetase regulatory subunit</fullName>
    </alternativeName>
    <alternativeName>
        <fullName evidence="6">Glutamate--cysteine ligase modifier subunit</fullName>
    </alternativeName>
</protein>
<sequence length="260" mass="28231">MSSSSSSTNGKVRRVVLSTGNILEMEELIKKAGQTTIEELRGSINTTLSSWGGTKDEEQTGEVLTIQRVGNNAEVESNDTSSNKTTVKLFLSNNDSTQVEDAVKTVSSSLNLPRIDLVIVTPPDVSDDATLESLEPLWKALEDAVGRGEVLSLGLADVSYQLFRDLYNWAKVKPTTLQVNLSSCCVVPQELSSFAQQNDVQVLTHNDAAEIVDEDIVLSITKRLGLTGAQLQWVARHRTIQQCFGLVQDKGYTLALACSG</sequence>
<evidence type="ECO:0000256" key="7">
    <source>
        <dbReference type="ARBA" id="ARBA00031732"/>
    </source>
</evidence>
<comment type="similarity">
    <text evidence="2">Belongs to the aldo/keto reductase family. Glutamate--cysteine ligase light chain subfamily.</text>
</comment>
<name>A0A0P4WPA9_SCYOL</name>
<comment type="pathway">
    <text evidence="1">Sulfur metabolism; glutathione biosynthesis; glutathione from L-cysteine and L-glutamate: step 1/2.</text>
</comment>